<dbReference type="Gene3D" id="1.25.10.10">
    <property type="entry name" value="Leucine-rich Repeat Variant"/>
    <property type="match status" value="1"/>
</dbReference>
<dbReference type="GO" id="GO:0005829">
    <property type="term" value="C:cytosol"/>
    <property type="evidence" value="ECO:0007669"/>
    <property type="project" value="TreeGrafter"/>
</dbReference>
<evidence type="ECO:0000256" key="7">
    <source>
        <dbReference type="SAM" id="MobiDB-lite"/>
    </source>
</evidence>
<reference evidence="9 10" key="1">
    <citation type="submission" date="2023-10" db="EMBL/GenBank/DDBJ databases">
        <title>Draft Genome Sequence of Candida saopaulonensis from a very Premature Infant with Sepsis.</title>
        <authorList>
            <person name="Ning Y."/>
            <person name="Dai R."/>
            <person name="Xiao M."/>
            <person name="Xu Y."/>
            <person name="Yan Q."/>
            <person name="Zhang L."/>
        </authorList>
    </citation>
    <scope>NUCLEOTIDE SEQUENCE [LARGE SCALE GENOMIC DNA]</scope>
    <source>
        <strain evidence="9 10">19XY460</strain>
    </source>
</reference>
<dbReference type="GO" id="GO:0006606">
    <property type="term" value="P:protein import into nucleus"/>
    <property type="evidence" value="ECO:0007669"/>
    <property type="project" value="TreeGrafter"/>
</dbReference>
<organism evidence="9 10">
    <name type="scientific">Australozyma saopauloensis</name>
    <dbReference type="NCBI Taxonomy" id="291208"/>
    <lineage>
        <taxon>Eukaryota</taxon>
        <taxon>Fungi</taxon>
        <taxon>Dikarya</taxon>
        <taxon>Ascomycota</taxon>
        <taxon>Saccharomycotina</taxon>
        <taxon>Pichiomycetes</taxon>
        <taxon>Metschnikowiaceae</taxon>
        <taxon>Australozyma</taxon>
    </lineage>
</organism>
<protein>
    <recommendedName>
        <fullName evidence="8">Importin N-terminal domain-containing protein</fullName>
    </recommendedName>
</protein>
<keyword evidence="5" id="KW-0653">Protein transport</keyword>
<dbReference type="Pfam" id="PF03810">
    <property type="entry name" value="IBN_N"/>
    <property type="match status" value="1"/>
</dbReference>
<comment type="subcellular location">
    <subcellularLocation>
        <location evidence="2">Cytoplasm</location>
    </subcellularLocation>
    <subcellularLocation>
        <location evidence="1">Nucleus</location>
    </subcellularLocation>
</comment>
<evidence type="ECO:0000313" key="10">
    <source>
        <dbReference type="Proteomes" id="UP001338582"/>
    </source>
</evidence>
<dbReference type="InterPro" id="IPR001494">
    <property type="entry name" value="Importin-beta_N"/>
</dbReference>
<keyword evidence="6" id="KW-0539">Nucleus</keyword>
<dbReference type="PROSITE" id="PS50166">
    <property type="entry name" value="IMPORTIN_B_NT"/>
    <property type="match status" value="1"/>
</dbReference>
<dbReference type="EMBL" id="CP138898">
    <property type="protein sequence ID" value="WPK26959.1"/>
    <property type="molecule type" value="Genomic_DNA"/>
</dbReference>
<keyword evidence="3" id="KW-0813">Transport</keyword>
<proteinExistence type="predicted"/>
<evidence type="ECO:0000256" key="3">
    <source>
        <dbReference type="ARBA" id="ARBA00022448"/>
    </source>
</evidence>
<dbReference type="Pfam" id="PF08506">
    <property type="entry name" value="Cse1"/>
    <property type="match status" value="1"/>
</dbReference>
<evidence type="ECO:0000313" key="9">
    <source>
        <dbReference type="EMBL" id="WPK26959.1"/>
    </source>
</evidence>
<dbReference type="InterPro" id="IPR016024">
    <property type="entry name" value="ARM-type_fold"/>
</dbReference>
<evidence type="ECO:0000256" key="4">
    <source>
        <dbReference type="ARBA" id="ARBA00022490"/>
    </source>
</evidence>
<dbReference type="SUPFAM" id="SSF48371">
    <property type="entry name" value="ARM repeat"/>
    <property type="match status" value="1"/>
</dbReference>
<dbReference type="PANTHER" id="PTHR10997">
    <property type="entry name" value="IMPORTIN-7, 8, 11"/>
    <property type="match status" value="1"/>
</dbReference>
<dbReference type="PANTHER" id="PTHR10997:SF28">
    <property type="entry name" value="IMPORTIN BETA SMX1"/>
    <property type="match status" value="1"/>
</dbReference>
<feature type="compositionally biased region" description="Acidic residues" evidence="7">
    <location>
        <begin position="920"/>
        <end position="930"/>
    </location>
</feature>
<evidence type="ECO:0000256" key="5">
    <source>
        <dbReference type="ARBA" id="ARBA00022927"/>
    </source>
</evidence>
<dbReference type="Proteomes" id="UP001338582">
    <property type="component" value="Chromosome 5"/>
</dbReference>
<dbReference type="GeneID" id="88175391"/>
<dbReference type="GO" id="GO:0005635">
    <property type="term" value="C:nuclear envelope"/>
    <property type="evidence" value="ECO:0007669"/>
    <property type="project" value="TreeGrafter"/>
</dbReference>
<sequence length="1009" mass="113961">MDKEALLASLANTLDANHEVRKQSEQKLRAYEELPGFTAYLLDLVVDPSISFGVQVSAAIFFKNRVSNFWVVPELKGATSRYVQQNEKPQIKSKLVEVLSKTYKNSQLRVQLTTAMSCIFDAEKWEEIVLIIEHLLNDTGNVDHVFTGLLCLFQYTKSYRFAGIDSAASTNIVINDIVEKTFPALEHLTESLLQSGDSAQSDEMLYLILKIFRFCTMANMPPYIENLSNLGKWCQNLLVLINKPLPDYVLAVEASERTQLPRVKAIKWCFGDMLTLLWRHGGGINTKNKKSAFATSFISDFVPQILSTYWGIIEEWATEQKWLSQPSLYNLISFLEQIIETNAFSLISDKIEAITSHVLLPILSASQQTIELYEDEPEEYIRRFFDVGKENTTADTASINFLYRLSTVKFASCGAPILSIINEVFQKRAADRNDLKIACQTEGALRILATISYKLDKKSSPVKGQVDHLLHSVVYPELSEATLSKTPWLTARACDTIAIFTYKFTDQNVLQDIFHGVVACFQQQEHFPVQLTAIDALRTLVEEQYVAMQIAQQAPQLMGTLLDMSKNFESDILTSVMDVFVSKFAANLEPYANELSYRLVEQFLAIAHQILEQTSSGANIDTDQEYQALGILNTLTSLVVSMNASTEVAASLESTVRNVITFILHNSMGLFLGEAMEMAESLLFSTGKMSPSQWEIFRETISAFDTYAYDYFDLFHPYLEAVVHSAFASPDITMDSPDVQSLFRVCFQILTGEEVDPVFANLAFELIEFSILSLGNKFNSFLPNFLPQIFSVFTELDSNDAFDGFMLHHLSILRIFFACLYVNLSYTLQFLNENNFTSLFYKLWLKHSDDFQSVYGCKLQVLAALSIVIDSDLNLIVEDLVGETVNVLISNLESLPHAIRARQELLDRENGTRPNKDFESGQEEGGEEDDADFYEDDLEADEAELEALKQTPIDSINVYEVFADKTTATQQNDQNRYQIVFGNLDESQKEIAMRIININQQQKNAAALA</sequence>
<dbReference type="KEGG" id="asau:88175391"/>
<evidence type="ECO:0000259" key="8">
    <source>
        <dbReference type="PROSITE" id="PS50166"/>
    </source>
</evidence>
<keyword evidence="4" id="KW-0963">Cytoplasm</keyword>
<dbReference type="SMART" id="SM00913">
    <property type="entry name" value="IBN_N"/>
    <property type="match status" value="1"/>
</dbReference>
<feature type="region of interest" description="Disordered" evidence="7">
    <location>
        <begin position="910"/>
        <end position="930"/>
    </location>
</feature>
<name>A0AAX4HF05_9ASCO</name>
<gene>
    <name evidence="9" type="ORF">PUMCH_004330</name>
</gene>
<dbReference type="InterPro" id="IPR013713">
    <property type="entry name" value="XPO2_central"/>
</dbReference>
<accession>A0AAX4HF05</accession>
<feature type="domain" description="Importin N-terminal" evidence="8">
    <location>
        <begin position="24"/>
        <end position="101"/>
    </location>
</feature>
<dbReference type="AlphaFoldDB" id="A0AAX4HF05"/>
<evidence type="ECO:0000256" key="2">
    <source>
        <dbReference type="ARBA" id="ARBA00004496"/>
    </source>
</evidence>
<evidence type="ECO:0000256" key="6">
    <source>
        <dbReference type="ARBA" id="ARBA00023242"/>
    </source>
</evidence>
<feature type="compositionally biased region" description="Basic and acidic residues" evidence="7">
    <location>
        <begin position="910"/>
        <end position="919"/>
    </location>
</feature>
<dbReference type="InterPro" id="IPR011989">
    <property type="entry name" value="ARM-like"/>
</dbReference>
<keyword evidence="10" id="KW-1185">Reference proteome</keyword>
<dbReference type="GO" id="GO:0031267">
    <property type="term" value="F:small GTPase binding"/>
    <property type="evidence" value="ECO:0007669"/>
    <property type="project" value="InterPro"/>
</dbReference>
<evidence type="ECO:0000256" key="1">
    <source>
        <dbReference type="ARBA" id="ARBA00004123"/>
    </source>
</evidence>
<dbReference type="RefSeq" id="XP_062879338.1">
    <property type="nucleotide sequence ID" value="XM_063023268.1"/>
</dbReference>